<dbReference type="EMBL" id="JADQBC010000016">
    <property type="protein sequence ID" value="MBR8826958.1"/>
    <property type="molecule type" value="Genomic_DNA"/>
</dbReference>
<dbReference type="Pfam" id="PF05016">
    <property type="entry name" value="ParE_toxin"/>
    <property type="match status" value="1"/>
</dbReference>
<keyword evidence="2" id="KW-1277">Toxin-antitoxin system</keyword>
<dbReference type="InterPro" id="IPR007712">
    <property type="entry name" value="RelE/ParE_toxin"/>
</dbReference>
<accession>A0A941GWY6</accession>
<dbReference type="InterPro" id="IPR035093">
    <property type="entry name" value="RelE/ParE_toxin_dom_sf"/>
</dbReference>
<comment type="caution">
    <text evidence="3">The sequence shown here is derived from an EMBL/GenBank/DDBJ whole genome shotgun (WGS) entry which is preliminary data.</text>
</comment>
<evidence type="ECO:0000256" key="2">
    <source>
        <dbReference type="ARBA" id="ARBA00022649"/>
    </source>
</evidence>
<comment type="similarity">
    <text evidence="1">Belongs to the RelE toxin family.</text>
</comment>
<sequence length="110" mass="13037">MSKYQVVLTQKAKKLLTKIKARREQKLIVARLKKLQFEPEKQGKPLVKDLKGYYSLRVAGQRYRIIYRIEEEKIMVLIVAIGIRKQGDKQDIYEITKKIVSELKNQDFEL</sequence>
<name>A0A941GWY6_9CHRO</name>
<reference evidence="3" key="1">
    <citation type="submission" date="2021-02" db="EMBL/GenBank/DDBJ databases">
        <title>Metagenome analyses of Stigonema ocellatum DSM 106950, Chlorogloea purpurea SAG 13.99 and Gomphosphaeria aponina DSM 107014.</title>
        <authorList>
            <person name="Marter P."/>
            <person name="Huang S."/>
        </authorList>
    </citation>
    <scope>NUCLEOTIDE SEQUENCE</scope>
    <source>
        <strain evidence="3">JP213</strain>
    </source>
</reference>
<dbReference type="PANTHER" id="PTHR35601:SF1">
    <property type="entry name" value="TOXIN RELE"/>
    <property type="match status" value="1"/>
</dbReference>
<protein>
    <submittedName>
        <fullName evidence="3">Type II toxin-antitoxin system RelE/ParE family toxin</fullName>
    </submittedName>
</protein>
<dbReference type="AlphaFoldDB" id="A0A941GWY6"/>
<dbReference type="Proteomes" id="UP000767446">
    <property type="component" value="Unassembled WGS sequence"/>
</dbReference>
<gene>
    <name evidence="3" type="ORF">DSM107014_03470</name>
</gene>
<organism evidence="3 4">
    <name type="scientific">Gomphosphaeria aponina SAG 52.96 = DSM 107014</name>
    <dbReference type="NCBI Taxonomy" id="1521640"/>
    <lineage>
        <taxon>Bacteria</taxon>
        <taxon>Bacillati</taxon>
        <taxon>Cyanobacteriota</taxon>
        <taxon>Cyanophyceae</taxon>
        <taxon>Oscillatoriophycideae</taxon>
        <taxon>Chroococcales</taxon>
        <taxon>Gomphosphaeriaceae</taxon>
        <taxon>Gomphosphaeria</taxon>
    </lineage>
</organism>
<dbReference type="Gene3D" id="3.30.2310.20">
    <property type="entry name" value="RelE-like"/>
    <property type="match status" value="1"/>
</dbReference>
<dbReference type="PANTHER" id="PTHR35601">
    <property type="entry name" value="TOXIN RELE"/>
    <property type="match status" value="1"/>
</dbReference>
<proteinExistence type="inferred from homology"/>
<evidence type="ECO:0000313" key="3">
    <source>
        <dbReference type="EMBL" id="MBR8826958.1"/>
    </source>
</evidence>
<evidence type="ECO:0000256" key="1">
    <source>
        <dbReference type="ARBA" id="ARBA00006226"/>
    </source>
</evidence>
<evidence type="ECO:0000313" key="4">
    <source>
        <dbReference type="Proteomes" id="UP000767446"/>
    </source>
</evidence>
<dbReference type="SUPFAM" id="SSF143011">
    <property type="entry name" value="RelE-like"/>
    <property type="match status" value="1"/>
</dbReference>